<reference evidence="2 3" key="1">
    <citation type="journal article" date="2012" name="BMC Genomics">
        <title>Comparative genomic analysis of human infective Trypanosoma cruzi lineages with the bat-restricted subspecies T. cruzi marinkellei.</title>
        <authorList>
            <person name="Franzen O."/>
            <person name="Talavera-Lopez C."/>
            <person name="Ochaya S."/>
            <person name="Butler C.E."/>
            <person name="Messenger L.A."/>
            <person name="Lewis M.D."/>
            <person name="Llewellyn M.S."/>
            <person name="Marinkelle C.J."/>
            <person name="Tyler K.M."/>
            <person name="Miles M.A."/>
            <person name="Andersson B."/>
        </authorList>
    </citation>
    <scope>NUCLEOTIDE SEQUENCE [LARGE SCALE GENOMIC DNA]</scope>
    <source>
        <strain evidence="2 3">B7</strain>
    </source>
</reference>
<feature type="region of interest" description="Disordered" evidence="1">
    <location>
        <begin position="900"/>
        <end position="931"/>
    </location>
</feature>
<feature type="region of interest" description="Disordered" evidence="1">
    <location>
        <begin position="2393"/>
        <end position="2429"/>
    </location>
</feature>
<feature type="region of interest" description="Disordered" evidence="1">
    <location>
        <begin position="505"/>
        <end position="552"/>
    </location>
</feature>
<feature type="compositionally biased region" description="Basic and acidic residues" evidence="1">
    <location>
        <begin position="3973"/>
        <end position="3982"/>
    </location>
</feature>
<evidence type="ECO:0000313" key="3">
    <source>
        <dbReference type="Proteomes" id="UP000007350"/>
    </source>
</evidence>
<feature type="region of interest" description="Disordered" evidence="1">
    <location>
        <begin position="267"/>
        <end position="291"/>
    </location>
</feature>
<evidence type="ECO:0000313" key="2">
    <source>
        <dbReference type="EMBL" id="EKF28595.1"/>
    </source>
</evidence>
<protein>
    <recommendedName>
        <fullName evidence="4">Non-specific serine/threonine protein kinase</fullName>
    </recommendedName>
</protein>
<accession>K2MNC2</accession>
<feature type="region of interest" description="Disordered" evidence="1">
    <location>
        <begin position="29"/>
        <end position="49"/>
    </location>
</feature>
<gene>
    <name evidence="2" type="ORF">MOQ_007653</name>
</gene>
<feature type="compositionally biased region" description="Low complexity" evidence="1">
    <location>
        <begin position="3691"/>
        <end position="3710"/>
    </location>
</feature>
<proteinExistence type="predicted"/>
<feature type="region of interest" description="Disordered" evidence="1">
    <location>
        <begin position="3935"/>
        <end position="3954"/>
    </location>
</feature>
<keyword evidence="3" id="KW-1185">Reference proteome</keyword>
<feature type="region of interest" description="Disordered" evidence="1">
    <location>
        <begin position="2194"/>
        <end position="2228"/>
    </location>
</feature>
<dbReference type="OrthoDB" id="266194at2759"/>
<dbReference type="Proteomes" id="UP000007350">
    <property type="component" value="Unassembled WGS sequence"/>
</dbReference>
<feature type="region of interest" description="Disordered" evidence="1">
    <location>
        <begin position="3546"/>
        <end position="3594"/>
    </location>
</feature>
<feature type="compositionally biased region" description="Basic and acidic residues" evidence="1">
    <location>
        <begin position="3678"/>
        <end position="3690"/>
    </location>
</feature>
<evidence type="ECO:0000256" key="1">
    <source>
        <dbReference type="SAM" id="MobiDB-lite"/>
    </source>
</evidence>
<sequence>MAARLDALAREFFTPSSLCSPRQSRCHDVSCGSNSTAAMEGGPRETDGSAAPTSFLWEALTEAHDSMNTNSSSSHRRRLMQSMSHEDTHFFPPLLQYFSQLAMGSATMSSATHAILVAPSGMASTTVTPTARTAATGGYTSMRRQTQRRFVEGASSVLRVRRLFAHKQCQSDCHTNGAAYKAFGHAHSLHGLRASSSLRHSGVHADPLSPDRIDVFANYPQPPLTDGGDSYEALERNYQRGLDALVGLVEHFNRFFMHERGSAATAPTSLGKRAANAESVSPAASTAAAGPSDHRDAIVNRLNILLRDLARHGERALALHVILRAISWRFASKNERVTILFNHLRTCLPTARMSIVTLAMEVWGQLHVIEASSSVYLKITSELISLACDFLLYDNTLAEKLTGLVIIRHVALWPTSLYRALLSNERDSLFLATWTAITNDRSPAFIRELAAEALRALFVIALEQRNYRSVNSVLQHAIALLLVPEMKAELPGFFSLLPSPQLPPGDEGLRDATAAPDGKQPQGISTSALTKHRRGDEKDAEGATNKKGSAAGASSKLFGQLKRRIVTIGRSLFGISERRRWMSQGLRSSSVNTVASVRDTVATNVERDSAISVGSCLAFPVFSSTRSGASFVTQRKLQKRLSQVPPPQDRETALHAGTLVVGAFVIAVRSCFPNWEPSVVEFSEDQLTATDLVTPSHPTRRTTGVAATTSVTTTTTAAAAAAVRNTGEIGSSQQRPCSSSFFVANVCGGRKEMPSGRHASDLPLDSESDHMENMSHSSETDDSAGYARRHQAEEDEDDAEDGGDDDYNEDNGVEWLSLRSSASVGHRSLTAPVLLRNRHSLLLSPGNKTIPMHHSSSNSRKGSATTVAAAAPETVMVPAPLAGRDEGIAKGEVLSRPFDDVLGQHPMHHHHHHHHSHHKPRRTDSGERHARQLSPQMCLGGRKTAELENFITPHTLRKLLALCYSHATHESALPLTSPSYSFSSLYTERLLPILALYSPCILSNEDVEMALRLLIGRAVVAFCDPVQGPPCSAGGEELHRGTAFSATYRGNDLRSLSLINIGLFLSAIAGSHPDIFQATVMRQFYPLLFSALQYDTPKYCPAAFPVLALLVHNIPEEFLERFHPIVKQLTELALSAPFTTEMTGVAAKVCDIYQELRPRCQTALLQRIAEVLTECGARQGSRVGGGSDTKRDGKGPKTKTSSGSFDDSTTLLATSFFNLEEKITCFRALQGFCMEWEGTAFFFLEVCMPYMLHRHAPLRRECVLSCVNLLLSDCFHAIPQEAGTRSYLGGRIHRATCRPRRLFLTGINNNTEHATIHSAKAMMNTRGVGAEPDYRSAFTGSLHRRQNSSPIAVAAAARKKRMSDATTMMASHGERNSNPVFSPEPDVAVTCDRHTGRSHINTLREVLHRLVEVAVCDPEESIRHVALKNLTVETDQFLCTDAAILDLLFAAFNDAYLPNRLEVVRILRRIAQYTYSAVYPRLRKLFLQMLRHFQDRILLSYSHHEGKVTTTVNITAEELQLLFELVQAVPHSISLHLDSILRLLREILLPHHTAERGAVIIALHMLSYFIDESTREEWNKFELLLELLSGQLLLRDGDAERLHAAIGTLQKVVQYFVVTKPFYNTSHLQTIIGSLHSLLHQKPSIGSELSLSILKLLGTISSIEPYYNQREDGHDTAMLLGRPEYKRRLPSLFHTNVEAVILDYQSCDKPRMRFTERMWPDIILRVLLRSFFEALNGVLTFTNEELGACLQATVAILREIGTLRSLEHYMPSLLSALAGLFSRDGADSPLRVSTMENLAELVQVAGRTIAPMYALLVAFLEQHWVFSWYALPSCCKLLMALCKAVPDLAQEHCERFLSLLLGELMRLLGEISSASRSSKLQQRLCNVCSITHATTVEMNMATSVIREVLKAIHSLLPIADQSAVQSACLALAQLLRNPASTSAPLDLVGYNGALHASTSFNSFSTTNTSVFDADVSHDIAQVLVDFLNDCDMTTKATAVVESVLLQLWHYAQAHKAMLQVLAEKQQEQHKLKYAQEQQQQQQRRYDLDWSWRRQLSWSRRQVNDVQLAPVMNRSSLEQELRRCRGDQTVWFNCSSLARVVIMQETTGDDPEVNYTRSFPFRETTTSWESPVEMDLLACVLVVAGRCRLPAVSYDLMIGEYLKERFDPESPVVNFFHNVTSPHYRLCLLPLGAQKPQASLQPPQPPPPPPPPSNYSKEEEERGGGSAHHLMGHLNLDAVALESAVLLGIHGDGLRDDNSPLGRREVPPHSTPIPVRARKQTLRNSRSASFSSHPIVSSSLATFTTSGMNSVTHILLAREATPESGRGSVRGTNSSLLGCGMYSVSRPPSNFPPTVSVGSGSFVRQRGLKLHPDFLSSGNNSIVNFAIEGVCSPGEERPLPPMEGEDNNKGQEAAAADVNDHDDDNDDGGYETEEQRFFLQHENLSASEWRPWFELFCTMLVESSDHVCVSICSTLVRRHFTIFSSDLLPIAFLSHLTKCDDRVVRRWMRLICDFVHMHDYLPQIIAAELARLAHHIRLYSPSLFSRPLARAIEQNYITLDLLVVLAERALNPPLLLLYTQQQIIAGFSWEALARLLMALGDVKYDNDPRCFSRDPRIRHAAYQLLQATRSKHRKGITNSDDKTGVGKCNYSTDKLPWEVRQNVDSDKGDALSACVAIEPVAEGNEEECMPSPLFLELGWFEAASRQYLRSIWTTIRILSGSERGSTSTSSTRPILSPNDVVGAMRCYMRVYDFESIINMWRRIKGFPLAPEEEWASALTVEEEQQQQSLQRALLGTAWAPSTGGPVIPHIKRYVVSAAQALSRWDFVEDIDYSHLFADKRDKRDERDRYAPSFGDFSFYKQMEIFRAAALTASKKYEQAKGVLSALRSALRESYAVFHTENARMKFELNIMFQQISDLEEGIDAIELKTALGDGAGKVVGTAASMANLAGSTTAVGDVVGGDGSGGAVENRRENSVSAGGNGARESVELPQSRWRGRVAYSEATVRRLKNIAGRPLPAHSTVLQRFEIIALRSTLVSPDWQLRNILELSERIVREGMPKRAVRTINHFYSLPIDNNDTREERKYRDTLLLEKYRIELQHLFCTKDLECLHNEITDGLMQRCSRGLMHAQGVMRGTEFEEKHVDAFFGSGPVSEEQAELLLLHIECQRKLKAVYERRRHISLEPAPFFVPNPHVGAGSLGDLEMILRARFHASSSHDANMPDGEEDEYNPADVLLREYRIMEHIIGSSVTLASVWREFGLLLFDVCMAIYAEWNNTKEPETLRNFCVQSQKAISALQKSVQFWSSAASTSISGIGPFTTASTRRSRHARSAIPAVHLLLKALHLALKLEEVGMDSMYVGDKHKNVRNTFEDDAGRAASVAAAPERIETWERGAGFAHLDFSPAMYLHWGYILPFLVNAAARHSRLHDAVRDMCAQSRAMLYQCVFHLVSTFEHRHSSILALEAATRDQTLHYEENYPCGSSSSPLIAPHAKTAPASTAYGSEEVTVDDAVRRRTPCRARITSTESTYTLYQQQPQPQGTAVEWMSAVGNSERREEGRRAQSPSDTHDHPKRQQQQQQQPSRYHRDMHSSHQQQKPWHSAMLLKLAENGPEHKAIISQTMQLCEFVRSGKGNSLSLGACALPVPTWFLQHRMVEVDTDNLELQKDQTKSARSFLNTTDKHVHTERDLGSKSHDNTNATTATTNNTTTPFTTTAQENGSKALQRVLHVRRKLCSLPSERRREEIFLFFISDGSVLRFHSIGMEEDSAASAISMPCSLTEPHETHSRLAEAAPASCTAAHAVPSSRFTVHGGSDMASGGAQPNPFPATTGGNRTPLMDLVENSTFIRPLAAMESAVCCLLGHIPIRHVRRPLVLPVGIQEFITQLPDRAVYSSSWQLTLPPSLQFNCTASMLRQPSSLFHIISTYKANCQNRSPIQAEEPYEPHHQQHQHQEQQQHEQERAFQSGNVYGSDAPSQPPQEEKVKERIGARRASRSHRNRRELLTRYESLLEIAFDHGKTGPLCSFLHRVLSSNKLLEAEYPRPASKMIKLLEEITEAVQQHLREVEEVRKGSMPAEKEAAPLFSLETGNEESRLGERRGSSFMSSSTKGWKTMQLQAKPLTKVRMAIFRAEAPRYALLLRLAFQAASTNAAEWLDAVHLFTHELAEWSMLQYLFDATHRESTTFFVDVTSGHVASHHIGVHALQPLPRPLVPRHYLSFSTGGSSRAEEQVEEATPNKSPFPCTDPTIFRLTGCLTSLLPLRCPYSVFLGAATQFLYSALRYSRDLAGIAKFGLQDMKCFAWRGALFLQPLPGDGMDMDITPESGSVTILPEVPNREIGRLVTTAFVLQPSDISTNLSVVAMSLGEFPGTPSVDGAAQTMGRNVMVERLSLISSPTKVSETAVMLPGGGIMQESLIQPAKSEANCELERKRTSVVTTTATDIGATVAMTKRKATAATTISAVEAARKMSFSTINTAALYTWGARRMTLQHLSFTPRIFDVSSILLKLMDDRIPMLDEPIVTVFDDPQFARSEELIQLYPSENSTIKFHEPPSKEADDTMADQHHCDVVENIEDRVKQLIRAAVSQENLLGTPETPHRWSTWSPQW</sequence>
<dbReference type="EMBL" id="AHKC01015473">
    <property type="protein sequence ID" value="EKF28595.1"/>
    <property type="molecule type" value="Genomic_DNA"/>
</dbReference>
<feature type="region of interest" description="Disordered" evidence="1">
    <location>
        <begin position="2963"/>
        <end position="2987"/>
    </location>
</feature>
<feature type="region of interest" description="Disordered" evidence="1">
    <location>
        <begin position="3960"/>
        <end position="3990"/>
    </location>
</feature>
<feature type="compositionally biased region" description="Basic and acidic residues" evidence="1">
    <location>
        <begin position="3936"/>
        <end position="3954"/>
    </location>
</feature>
<dbReference type="InterPro" id="IPR016024">
    <property type="entry name" value="ARM-type_fold"/>
</dbReference>
<dbReference type="InterPro" id="IPR011989">
    <property type="entry name" value="ARM-like"/>
</dbReference>
<name>K2MNC2_TRYCR</name>
<feature type="region of interest" description="Disordered" evidence="1">
    <location>
        <begin position="3678"/>
        <end position="3712"/>
    </location>
</feature>
<feature type="compositionally biased region" description="Pro residues" evidence="1">
    <location>
        <begin position="2201"/>
        <end position="2212"/>
    </location>
</feature>
<feature type="region of interest" description="Disordered" evidence="1">
    <location>
        <begin position="752"/>
        <end position="811"/>
    </location>
</feature>
<evidence type="ECO:0008006" key="4">
    <source>
        <dbReference type="Google" id="ProtNLM"/>
    </source>
</evidence>
<dbReference type="SUPFAM" id="SSF48371">
    <property type="entry name" value="ARM repeat"/>
    <property type="match status" value="2"/>
</dbReference>
<feature type="region of interest" description="Disordered" evidence="1">
    <location>
        <begin position="1179"/>
        <end position="1205"/>
    </location>
</feature>
<feature type="region of interest" description="Disordered" evidence="1">
    <location>
        <begin position="3805"/>
        <end position="3827"/>
    </location>
</feature>
<dbReference type="Gene3D" id="1.25.10.10">
    <property type="entry name" value="Leucine-rich Repeat Variant"/>
    <property type="match status" value="1"/>
</dbReference>
<feature type="compositionally biased region" description="Low complexity" evidence="1">
    <location>
        <begin position="277"/>
        <end position="291"/>
    </location>
</feature>
<feature type="compositionally biased region" description="Acidic residues" evidence="1">
    <location>
        <begin position="2419"/>
        <end position="2429"/>
    </location>
</feature>
<feature type="compositionally biased region" description="Basic residues" evidence="1">
    <location>
        <begin position="906"/>
        <end position="921"/>
    </location>
</feature>
<organism evidence="2 3">
    <name type="scientific">Trypanosoma cruzi marinkellei</name>
    <dbReference type="NCBI Taxonomy" id="85056"/>
    <lineage>
        <taxon>Eukaryota</taxon>
        <taxon>Discoba</taxon>
        <taxon>Euglenozoa</taxon>
        <taxon>Kinetoplastea</taxon>
        <taxon>Metakinetoplastina</taxon>
        <taxon>Trypanosomatida</taxon>
        <taxon>Trypanosomatidae</taxon>
        <taxon>Trypanosoma</taxon>
        <taxon>Schizotrypanum</taxon>
    </lineage>
</organism>
<feature type="compositionally biased region" description="Acidic residues" evidence="1">
    <location>
        <begin position="793"/>
        <end position="811"/>
    </location>
</feature>
<comment type="caution">
    <text evidence="2">The sequence shown here is derived from an EMBL/GenBank/DDBJ whole genome shotgun (WGS) entry which is preliminary data.</text>
</comment>